<sequence>MLAVTVAPAGNVTHAPVSCRWSTPVSVPPFSTRVAPAVSTSSLHTPYEAKSVSYVVEKEAR</sequence>
<dbReference type="AlphaFoldDB" id="A0AAE3YRM7"/>
<proteinExistence type="predicted"/>
<gene>
    <name evidence="1" type="ORF">J2S41_004160</name>
</gene>
<accession>A0AAE3YRM7</accession>
<name>A0AAE3YRM7_9ACTN</name>
<comment type="caution">
    <text evidence="1">The sequence shown here is derived from an EMBL/GenBank/DDBJ whole genome shotgun (WGS) entry which is preliminary data.</text>
</comment>
<keyword evidence="2" id="KW-1185">Reference proteome</keyword>
<dbReference type="Proteomes" id="UP001183643">
    <property type="component" value="Unassembled WGS sequence"/>
</dbReference>
<reference evidence="1" key="1">
    <citation type="submission" date="2023-07" db="EMBL/GenBank/DDBJ databases">
        <title>Sequencing the genomes of 1000 actinobacteria strains.</title>
        <authorList>
            <person name="Klenk H.-P."/>
        </authorList>
    </citation>
    <scope>NUCLEOTIDE SEQUENCE</scope>
    <source>
        <strain evidence="1">DSM 44707</strain>
    </source>
</reference>
<dbReference type="EMBL" id="JAVDYB010000001">
    <property type="protein sequence ID" value="MDR7277382.1"/>
    <property type="molecule type" value="Genomic_DNA"/>
</dbReference>
<protein>
    <submittedName>
        <fullName evidence="1">Uncharacterized protein</fullName>
    </submittedName>
</protein>
<evidence type="ECO:0000313" key="2">
    <source>
        <dbReference type="Proteomes" id="UP001183643"/>
    </source>
</evidence>
<organism evidence="1 2">
    <name type="scientific">Catenuloplanes atrovinosus</name>
    <dbReference type="NCBI Taxonomy" id="137266"/>
    <lineage>
        <taxon>Bacteria</taxon>
        <taxon>Bacillati</taxon>
        <taxon>Actinomycetota</taxon>
        <taxon>Actinomycetes</taxon>
        <taxon>Micromonosporales</taxon>
        <taxon>Micromonosporaceae</taxon>
        <taxon>Catenuloplanes</taxon>
    </lineage>
</organism>
<evidence type="ECO:0000313" key="1">
    <source>
        <dbReference type="EMBL" id="MDR7277382.1"/>
    </source>
</evidence>